<reference evidence="2" key="1">
    <citation type="submission" date="2021-01" db="EMBL/GenBank/DDBJ databases">
        <authorList>
            <person name="Corre E."/>
            <person name="Pelletier E."/>
            <person name="Niang G."/>
            <person name="Scheremetjew M."/>
            <person name="Finn R."/>
            <person name="Kale V."/>
            <person name="Holt S."/>
            <person name="Cochrane G."/>
            <person name="Meng A."/>
            <person name="Brown T."/>
            <person name="Cohen L."/>
        </authorList>
    </citation>
    <scope>NUCLEOTIDE SEQUENCE</scope>
    <source>
        <strain evidence="2">GSO104</strain>
    </source>
</reference>
<name>A0A6S9JCA1_9STRA</name>
<evidence type="ECO:0000256" key="1">
    <source>
        <dbReference type="SAM" id="MobiDB-lite"/>
    </source>
</evidence>
<dbReference type="EMBL" id="HBNS01005255">
    <property type="protein sequence ID" value="CAE4586658.1"/>
    <property type="molecule type" value="Transcribed_RNA"/>
</dbReference>
<sequence>MIGCMRTSITKTKPLQRLLLTSNTARQSSTAAAAIEPDHYYGQEGPYGPLLHQPPSLSLLNKHASIRRTFGPRSNAQAMLTCGGRALAKHASFDPSYDRAREWIRRHPVGPAVLSGPVLVGGLIGTLVEASVPQAVYVGSTLRQLQPLIVGVEIEASITVTSITPTTPCTETTTTPHTEESCPLSRGGTGFDVQLSTKVSRVRDDIVIAEGTHDIWIPDYMHM</sequence>
<proteinExistence type="predicted"/>
<evidence type="ECO:0000313" key="2">
    <source>
        <dbReference type="EMBL" id="CAE4586658.1"/>
    </source>
</evidence>
<organism evidence="2">
    <name type="scientific">Ditylum brightwellii</name>
    <dbReference type="NCBI Taxonomy" id="49249"/>
    <lineage>
        <taxon>Eukaryota</taxon>
        <taxon>Sar</taxon>
        <taxon>Stramenopiles</taxon>
        <taxon>Ochrophyta</taxon>
        <taxon>Bacillariophyta</taxon>
        <taxon>Mediophyceae</taxon>
        <taxon>Lithodesmiophycidae</taxon>
        <taxon>Lithodesmiales</taxon>
        <taxon>Lithodesmiaceae</taxon>
        <taxon>Ditylum</taxon>
    </lineage>
</organism>
<gene>
    <name evidence="2" type="ORF">DBRI00130_LOCUS4271</name>
</gene>
<accession>A0A6S9JCA1</accession>
<feature type="region of interest" description="Disordered" evidence="1">
    <location>
        <begin position="167"/>
        <end position="187"/>
    </location>
</feature>
<dbReference type="AlphaFoldDB" id="A0A6S9JCA1"/>
<protein>
    <submittedName>
        <fullName evidence="2">Uncharacterized protein</fullName>
    </submittedName>
</protein>
<feature type="compositionally biased region" description="Low complexity" evidence="1">
    <location>
        <begin position="167"/>
        <end position="176"/>
    </location>
</feature>